<proteinExistence type="predicted"/>
<comment type="caution">
    <text evidence="1">The sequence shown here is derived from an EMBL/GenBank/DDBJ whole genome shotgun (WGS) entry which is preliminary data.</text>
</comment>
<evidence type="ECO:0000313" key="1">
    <source>
        <dbReference type="EMBL" id="OGH59463.1"/>
    </source>
</evidence>
<dbReference type="AlphaFoldDB" id="A0A1F6LJJ7"/>
<gene>
    <name evidence="1" type="ORF">A2725_01395</name>
</gene>
<accession>A0A1F6LJJ7</accession>
<name>A0A1F6LJJ7_9BACT</name>
<reference evidence="1 2" key="1">
    <citation type="journal article" date="2016" name="Nat. Commun.">
        <title>Thousands of microbial genomes shed light on interconnected biogeochemical processes in an aquifer system.</title>
        <authorList>
            <person name="Anantharaman K."/>
            <person name="Brown C.T."/>
            <person name="Hug L.A."/>
            <person name="Sharon I."/>
            <person name="Castelle C.J."/>
            <person name="Probst A.J."/>
            <person name="Thomas B.C."/>
            <person name="Singh A."/>
            <person name="Wilkins M.J."/>
            <person name="Karaoz U."/>
            <person name="Brodie E.L."/>
            <person name="Williams K.H."/>
            <person name="Hubbard S.S."/>
            <person name="Banfield J.F."/>
        </authorList>
    </citation>
    <scope>NUCLEOTIDE SEQUENCE [LARGE SCALE GENOMIC DNA]</scope>
</reference>
<evidence type="ECO:0000313" key="2">
    <source>
        <dbReference type="Proteomes" id="UP000177067"/>
    </source>
</evidence>
<dbReference type="Proteomes" id="UP000177067">
    <property type="component" value="Unassembled WGS sequence"/>
</dbReference>
<sequence length="118" mass="13779">MEKNSAHNLNILRGEIVDLLNKFGSLVEFKSLLELAIVDSVHGEKVSLEDIESIQKRFISVREIVEKKDFRILRQKIIEFMEAYMEILQAKGLTKAQFEIFVVIIEQAEKDFPKNRKE</sequence>
<protein>
    <submittedName>
        <fullName evidence="1">Uncharacterized protein</fullName>
    </submittedName>
</protein>
<organism evidence="1 2">
    <name type="scientific">Candidatus Magasanikbacteria bacterium RIFCSPHIGHO2_01_FULL_33_34</name>
    <dbReference type="NCBI Taxonomy" id="1798671"/>
    <lineage>
        <taxon>Bacteria</taxon>
        <taxon>Candidatus Magasanikiibacteriota</taxon>
    </lineage>
</organism>
<dbReference type="EMBL" id="MFPS01000007">
    <property type="protein sequence ID" value="OGH59463.1"/>
    <property type="molecule type" value="Genomic_DNA"/>
</dbReference>